<dbReference type="PANTHER" id="PTHR12815:SF47">
    <property type="entry name" value="TRANSLOCATION AND ASSEMBLY MODULE SUBUNIT TAMA"/>
    <property type="match status" value="1"/>
</dbReference>
<keyword evidence="2 4" id="KW-0732">Signal</keyword>
<dbReference type="OrthoDB" id="9811416at2"/>
<proteinExistence type="predicted"/>
<dbReference type="PANTHER" id="PTHR12815">
    <property type="entry name" value="SORTING AND ASSEMBLY MACHINERY SAMM50 PROTEIN FAMILY MEMBER"/>
    <property type="match status" value="1"/>
</dbReference>
<keyword evidence="3" id="KW-0472">Membrane</keyword>
<dbReference type="Gene3D" id="2.40.160.50">
    <property type="entry name" value="membrane protein fhac: a member of the omp85/tpsb transporter family"/>
    <property type="match status" value="1"/>
</dbReference>
<organism evidence="5 6">
    <name type="scientific">Flavobacterium amnicola</name>
    <dbReference type="NCBI Taxonomy" id="2506422"/>
    <lineage>
        <taxon>Bacteria</taxon>
        <taxon>Pseudomonadati</taxon>
        <taxon>Bacteroidota</taxon>
        <taxon>Flavobacteriia</taxon>
        <taxon>Flavobacteriales</taxon>
        <taxon>Flavobacteriaceae</taxon>
        <taxon>Flavobacterium</taxon>
    </lineage>
</organism>
<evidence type="ECO:0000313" key="5">
    <source>
        <dbReference type="EMBL" id="RXR17838.1"/>
    </source>
</evidence>
<dbReference type="RefSeq" id="WP_129436261.1">
    <property type="nucleotide sequence ID" value="NZ_SBKO01000004.1"/>
</dbReference>
<accession>A0A4Q1K2J5</accession>
<evidence type="ECO:0000256" key="4">
    <source>
        <dbReference type="SAM" id="SignalP"/>
    </source>
</evidence>
<keyword evidence="1" id="KW-0812">Transmembrane</keyword>
<comment type="caution">
    <text evidence="5">The sequence shown here is derived from an EMBL/GenBank/DDBJ whole genome shotgun (WGS) entry which is preliminary data.</text>
</comment>
<evidence type="ECO:0008006" key="7">
    <source>
        <dbReference type="Google" id="ProtNLM"/>
    </source>
</evidence>
<dbReference type="AlphaFoldDB" id="A0A4Q1K2J5"/>
<keyword evidence="3" id="KW-0998">Cell outer membrane</keyword>
<evidence type="ECO:0000256" key="1">
    <source>
        <dbReference type="ARBA" id="ARBA00022692"/>
    </source>
</evidence>
<sequence>MKNCILLFLCLLCFQTVLGQELHVKIKSEKASETKTIDSIGYTKKHSNAKLITNEVQVLEQKLLRIGYLNQTKEAITKVNDTLFEVKMSLGQQQKFIHIYIGENFELLGASNTTEIKPIHEVENFMNYILKTLERKGYSLAKIQLVNFKTTNNELHADLKTDIEIKRTLDDLVINGYEKFPKSHTKNIKRIYRNKVFNQTTLKSLSDDFDRFRFVKQLKSPEILFTKDSTKVYVYLEKTKPNTFDGFVGFTNDKKKLIFNGYLDLKLQNILNGGEKFNIYWKSDGKDQKTFDANIEIPYILQSPLGIKAQLNIFKQDSIFQNAKTGIDLGYYFNYNTKVYLGYQSTESSDIQNTNSSTLSDFNNSFFTSHLDFVAIDNNTILFPEKTAVFFKLGFGKRDANLGSESQFFGNLNLSHNLYLNKKNSINIRSQNFYLNSNTYIINELFRFGGINSIRGFNENSLQGNTFGSVLTEYRYAFNDGIYLHSIIDYGYYQDKTSNLSNSLVGLGFGFGLATKNGLLNFVYANGSTKDQTIKLSNSIVHLSFKARF</sequence>
<evidence type="ECO:0000256" key="2">
    <source>
        <dbReference type="ARBA" id="ARBA00022729"/>
    </source>
</evidence>
<feature type="chain" id="PRO_5020495441" description="Outer membrane translocation and assembly module TamA" evidence="4">
    <location>
        <begin position="20"/>
        <end position="549"/>
    </location>
</feature>
<dbReference type="Proteomes" id="UP000290283">
    <property type="component" value="Unassembled WGS sequence"/>
</dbReference>
<reference evidence="6" key="1">
    <citation type="submission" date="2019-01" db="EMBL/GenBank/DDBJ databases">
        <title>Cytophagaceae bacterium strain CAR-16.</title>
        <authorList>
            <person name="Chen W.-M."/>
        </authorList>
    </citation>
    <scope>NUCLEOTIDE SEQUENCE [LARGE SCALE GENOMIC DNA]</scope>
    <source>
        <strain evidence="6">LLJ-11</strain>
    </source>
</reference>
<gene>
    <name evidence="5" type="ORF">EQG63_10160</name>
</gene>
<feature type="signal peptide" evidence="4">
    <location>
        <begin position="1"/>
        <end position="19"/>
    </location>
</feature>
<protein>
    <recommendedName>
        <fullName evidence="7">Outer membrane translocation and assembly module TamA</fullName>
    </recommendedName>
</protein>
<keyword evidence="6" id="KW-1185">Reference proteome</keyword>
<dbReference type="InterPro" id="IPR039910">
    <property type="entry name" value="D15-like"/>
</dbReference>
<evidence type="ECO:0000313" key="6">
    <source>
        <dbReference type="Proteomes" id="UP000290283"/>
    </source>
</evidence>
<dbReference type="EMBL" id="SBKO01000004">
    <property type="protein sequence ID" value="RXR17838.1"/>
    <property type="molecule type" value="Genomic_DNA"/>
</dbReference>
<evidence type="ECO:0000256" key="3">
    <source>
        <dbReference type="ARBA" id="ARBA00023237"/>
    </source>
</evidence>
<name>A0A4Q1K2J5_9FLAO</name>